<protein>
    <submittedName>
        <fullName evidence="1">Uncharacterized protein</fullName>
    </submittedName>
</protein>
<feature type="non-terminal residue" evidence="1">
    <location>
        <position position="1"/>
    </location>
</feature>
<dbReference type="AlphaFoldDB" id="A0A382VZV3"/>
<evidence type="ECO:0000313" key="1">
    <source>
        <dbReference type="EMBL" id="SVD51411.1"/>
    </source>
</evidence>
<gene>
    <name evidence="1" type="ORF">METZ01_LOCUS404265</name>
</gene>
<proteinExistence type="predicted"/>
<name>A0A382VZV3_9ZZZZ</name>
<organism evidence="1">
    <name type="scientific">marine metagenome</name>
    <dbReference type="NCBI Taxonomy" id="408172"/>
    <lineage>
        <taxon>unclassified sequences</taxon>
        <taxon>metagenomes</taxon>
        <taxon>ecological metagenomes</taxon>
    </lineage>
</organism>
<accession>A0A382VZV3</accession>
<feature type="non-terminal residue" evidence="1">
    <location>
        <position position="29"/>
    </location>
</feature>
<sequence length="29" mass="3199">GSSQIAESVRPARVLCWNSIPSNDQALWL</sequence>
<reference evidence="1" key="1">
    <citation type="submission" date="2018-05" db="EMBL/GenBank/DDBJ databases">
        <authorList>
            <person name="Lanie J.A."/>
            <person name="Ng W.-L."/>
            <person name="Kazmierczak K.M."/>
            <person name="Andrzejewski T.M."/>
            <person name="Davidsen T.M."/>
            <person name="Wayne K.J."/>
            <person name="Tettelin H."/>
            <person name="Glass J.I."/>
            <person name="Rusch D."/>
            <person name="Podicherti R."/>
            <person name="Tsui H.-C.T."/>
            <person name="Winkler M.E."/>
        </authorList>
    </citation>
    <scope>NUCLEOTIDE SEQUENCE</scope>
</reference>
<dbReference type="EMBL" id="UINC01155515">
    <property type="protein sequence ID" value="SVD51411.1"/>
    <property type="molecule type" value="Genomic_DNA"/>
</dbReference>